<dbReference type="HOGENOM" id="CLU_146177_2_0_1"/>
<dbReference type="InParanoid" id="A0A0D0E0E2"/>
<reference evidence="2" key="2">
    <citation type="submission" date="2015-01" db="EMBL/GenBank/DDBJ databases">
        <title>Evolutionary Origins and Diversification of the Mycorrhizal Mutualists.</title>
        <authorList>
            <consortium name="DOE Joint Genome Institute"/>
            <consortium name="Mycorrhizal Genomics Consortium"/>
            <person name="Kohler A."/>
            <person name="Kuo A."/>
            <person name="Nagy L.G."/>
            <person name="Floudas D."/>
            <person name="Copeland A."/>
            <person name="Barry K.W."/>
            <person name="Cichocki N."/>
            <person name="Veneault-Fourrey C."/>
            <person name="LaButti K."/>
            <person name="Lindquist E.A."/>
            <person name="Lipzen A."/>
            <person name="Lundell T."/>
            <person name="Morin E."/>
            <person name="Murat C."/>
            <person name="Riley R."/>
            <person name="Ohm R."/>
            <person name="Sun H."/>
            <person name="Tunlid A."/>
            <person name="Henrissat B."/>
            <person name="Grigoriev I.V."/>
            <person name="Hibbett D.S."/>
            <person name="Martin F."/>
        </authorList>
    </citation>
    <scope>NUCLEOTIDE SEQUENCE [LARGE SCALE GENOMIC DNA]</scope>
    <source>
        <strain evidence="2">Ve08.2h10</strain>
    </source>
</reference>
<dbReference type="AlphaFoldDB" id="A0A0D0E0E2"/>
<dbReference type="Proteomes" id="UP000054538">
    <property type="component" value="Unassembled WGS sequence"/>
</dbReference>
<proteinExistence type="predicted"/>
<dbReference type="EMBL" id="KN825202">
    <property type="protein sequence ID" value="KIK93229.1"/>
    <property type="molecule type" value="Genomic_DNA"/>
</dbReference>
<protein>
    <submittedName>
        <fullName evidence="1">Uncharacterized protein</fullName>
    </submittedName>
</protein>
<accession>A0A0D0E0E2</accession>
<reference evidence="1 2" key="1">
    <citation type="submission" date="2014-04" db="EMBL/GenBank/DDBJ databases">
        <authorList>
            <consortium name="DOE Joint Genome Institute"/>
            <person name="Kuo A."/>
            <person name="Kohler A."/>
            <person name="Jargeat P."/>
            <person name="Nagy L.G."/>
            <person name="Floudas D."/>
            <person name="Copeland A."/>
            <person name="Barry K.W."/>
            <person name="Cichocki N."/>
            <person name="Veneault-Fourrey C."/>
            <person name="LaButti K."/>
            <person name="Lindquist E.A."/>
            <person name="Lipzen A."/>
            <person name="Lundell T."/>
            <person name="Morin E."/>
            <person name="Murat C."/>
            <person name="Sun H."/>
            <person name="Tunlid A."/>
            <person name="Henrissat B."/>
            <person name="Grigoriev I.V."/>
            <person name="Hibbett D.S."/>
            <person name="Martin F."/>
            <person name="Nordberg H.P."/>
            <person name="Cantor M.N."/>
            <person name="Hua S.X."/>
        </authorList>
    </citation>
    <scope>NUCLEOTIDE SEQUENCE [LARGE SCALE GENOMIC DNA]</scope>
    <source>
        <strain evidence="1 2">Ve08.2h10</strain>
    </source>
</reference>
<gene>
    <name evidence="1" type="ORF">PAXRUDRAFT_145523</name>
</gene>
<dbReference type="OrthoDB" id="2693386at2759"/>
<evidence type="ECO:0000313" key="1">
    <source>
        <dbReference type="EMBL" id="KIK93229.1"/>
    </source>
</evidence>
<keyword evidence="2" id="KW-1185">Reference proteome</keyword>
<sequence>MICTECGLPFIPFLNPYIVVTPANIKFGEILCSFEFIDKLGDEGERIMILHRYCIQPTIILYQAQFSVFLLDKEER</sequence>
<name>A0A0D0E0E2_9AGAM</name>
<evidence type="ECO:0000313" key="2">
    <source>
        <dbReference type="Proteomes" id="UP000054538"/>
    </source>
</evidence>
<organism evidence="1 2">
    <name type="scientific">Paxillus rubicundulus Ve08.2h10</name>
    <dbReference type="NCBI Taxonomy" id="930991"/>
    <lineage>
        <taxon>Eukaryota</taxon>
        <taxon>Fungi</taxon>
        <taxon>Dikarya</taxon>
        <taxon>Basidiomycota</taxon>
        <taxon>Agaricomycotina</taxon>
        <taxon>Agaricomycetes</taxon>
        <taxon>Agaricomycetidae</taxon>
        <taxon>Boletales</taxon>
        <taxon>Paxilineae</taxon>
        <taxon>Paxillaceae</taxon>
        <taxon>Paxillus</taxon>
    </lineage>
</organism>